<accession>A0A075AS42</accession>
<keyword evidence="2" id="KW-1185">Reference proteome</keyword>
<evidence type="ECO:0000313" key="2">
    <source>
        <dbReference type="Proteomes" id="UP000030755"/>
    </source>
</evidence>
<dbReference type="Proteomes" id="UP000030755">
    <property type="component" value="Unassembled WGS sequence"/>
</dbReference>
<proteinExistence type="predicted"/>
<name>A0A075AS42_ROZAC</name>
<sequence length="138" mass="16013">MERNQPLYCNTVGNAFKFYERDFERDVGFLKKNPNHEQISSMKEFQKFNNETISCLNCQVFAGTGEDEDNPFEKGTTMNSMNVLKSFSMKNEKSFKLKMGKMYKSLGFRKEDFKRINVTNTSEGLQLSVMGLVAERGW</sequence>
<reference evidence="1 2" key="1">
    <citation type="journal article" date="2013" name="Curr. Biol.">
        <title>Shared signatures of parasitism and phylogenomics unite Cryptomycota and microsporidia.</title>
        <authorList>
            <person name="James T.Y."/>
            <person name="Pelin A."/>
            <person name="Bonen L."/>
            <person name="Ahrendt S."/>
            <person name="Sain D."/>
            <person name="Corradi N."/>
            <person name="Stajich J.E."/>
        </authorList>
    </citation>
    <scope>NUCLEOTIDE SEQUENCE [LARGE SCALE GENOMIC DNA]</scope>
    <source>
        <strain evidence="1 2">CSF55</strain>
    </source>
</reference>
<dbReference type="HOGENOM" id="CLU_1856431_0_0_1"/>
<gene>
    <name evidence="1" type="ORF">O9G_004414</name>
</gene>
<organism evidence="1 2">
    <name type="scientific">Rozella allomycis (strain CSF55)</name>
    <dbReference type="NCBI Taxonomy" id="988480"/>
    <lineage>
        <taxon>Eukaryota</taxon>
        <taxon>Fungi</taxon>
        <taxon>Fungi incertae sedis</taxon>
        <taxon>Cryptomycota</taxon>
        <taxon>Cryptomycota incertae sedis</taxon>
        <taxon>Rozella</taxon>
    </lineage>
</organism>
<dbReference type="AlphaFoldDB" id="A0A075AS42"/>
<dbReference type="EMBL" id="KE561089">
    <property type="protein sequence ID" value="EPZ33000.1"/>
    <property type="molecule type" value="Genomic_DNA"/>
</dbReference>
<protein>
    <submittedName>
        <fullName evidence="1">Uncharacterized protein</fullName>
    </submittedName>
</protein>
<evidence type="ECO:0000313" key="1">
    <source>
        <dbReference type="EMBL" id="EPZ33000.1"/>
    </source>
</evidence>